<keyword evidence="4" id="KW-0732">Signal</keyword>
<keyword evidence="10" id="KW-0675">Receptor</keyword>
<comment type="catalytic activity">
    <reaction evidence="17">
        <text>Na(+)(in) = Na(+)(out)</text>
        <dbReference type="Rhea" id="RHEA:34963"/>
        <dbReference type="ChEBI" id="CHEBI:29101"/>
    </reaction>
</comment>
<dbReference type="InterPro" id="IPR036719">
    <property type="entry name" value="Neuro-gated_channel_TM_sf"/>
</dbReference>
<evidence type="ECO:0000313" key="23">
    <source>
        <dbReference type="Proteomes" id="UP000823561"/>
    </source>
</evidence>
<evidence type="ECO:0000256" key="4">
    <source>
        <dbReference type="ARBA" id="ARBA00022729"/>
    </source>
</evidence>
<proteinExistence type="inferred from homology"/>
<dbReference type="PRINTS" id="PR00252">
    <property type="entry name" value="NRIONCHANNEL"/>
</dbReference>
<feature type="domain" description="Neurotransmitter-gated ion-channel ligand-binding" evidence="21">
    <location>
        <begin position="24"/>
        <end position="222"/>
    </location>
</feature>
<evidence type="ECO:0000256" key="14">
    <source>
        <dbReference type="ARBA" id="ARBA00023303"/>
    </source>
</evidence>
<name>A0AAV6GWD2_9TELE</name>
<dbReference type="InterPro" id="IPR006201">
    <property type="entry name" value="Neur_channel"/>
</dbReference>
<evidence type="ECO:0000313" key="22">
    <source>
        <dbReference type="EMBL" id="KAG5278131.1"/>
    </source>
</evidence>
<evidence type="ECO:0000256" key="18">
    <source>
        <dbReference type="ARBA" id="ARBA00036634"/>
    </source>
</evidence>
<dbReference type="SUPFAM" id="SSF63712">
    <property type="entry name" value="Nicotinic receptor ligand binding domain-like"/>
    <property type="match status" value="1"/>
</dbReference>
<keyword evidence="9" id="KW-1015">Disulfide bond</keyword>
<evidence type="ECO:0000256" key="7">
    <source>
        <dbReference type="ARBA" id="ARBA00023065"/>
    </source>
</evidence>
<comment type="catalytic activity">
    <reaction evidence="18">
        <text>Ca(2+)(in) = Ca(2+)(out)</text>
        <dbReference type="Rhea" id="RHEA:29671"/>
        <dbReference type="ChEBI" id="CHEBI:29108"/>
    </reaction>
</comment>
<accession>A0AAV6GWD2</accession>
<comment type="caution">
    <text evidence="22">The sequence shown here is derived from an EMBL/GenBank/DDBJ whole genome shotgun (WGS) entry which is preliminary data.</text>
</comment>
<dbReference type="Gene3D" id="2.70.170.10">
    <property type="entry name" value="Neurotransmitter-gated ion-channel ligand-binding domain"/>
    <property type="match status" value="1"/>
</dbReference>
<keyword evidence="13" id="KW-1071">Ligand-gated ion channel</keyword>
<gene>
    <name evidence="22" type="ORF">AALO_G00095530</name>
</gene>
<protein>
    <recommendedName>
        <fullName evidence="21">Neurotransmitter-gated ion-channel ligand-binding domain-containing protein</fullName>
    </recommendedName>
</protein>
<evidence type="ECO:0000256" key="10">
    <source>
        <dbReference type="ARBA" id="ARBA00023170"/>
    </source>
</evidence>
<dbReference type="Gene3D" id="1.20.58.390">
    <property type="entry name" value="Neurotransmitter-gated ion-channel transmembrane domain"/>
    <property type="match status" value="1"/>
</dbReference>
<keyword evidence="2" id="KW-1003">Cell membrane</keyword>
<keyword evidence="11" id="KW-0325">Glycoprotein</keyword>
<evidence type="ECO:0000256" key="8">
    <source>
        <dbReference type="ARBA" id="ARBA00023136"/>
    </source>
</evidence>
<dbReference type="FunFam" id="2.70.170.10:FF:000017">
    <property type="entry name" value="5-hydroxytryptamine receptor 3A"/>
    <property type="match status" value="1"/>
</dbReference>
<dbReference type="Proteomes" id="UP000823561">
    <property type="component" value="Chromosome 7"/>
</dbReference>
<dbReference type="GO" id="GO:0004888">
    <property type="term" value="F:transmembrane signaling receptor activity"/>
    <property type="evidence" value="ECO:0007669"/>
    <property type="project" value="InterPro"/>
</dbReference>
<dbReference type="Pfam" id="PF02931">
    <property type="entry name" value="Neur_chan_LBD"/>
    <property type="match status" value="1"/>
</dbReference>
<keyword evidence="7 20" id="KW-0406">Ion transport</keyword>
<dbReference type="GO" id="GO:0045211">
    <property type="term" value="C:postsynaptic membrane"/>
    <property type="evidence" value="ECO:0007669"/>
    <property type="project" value="UniProtKB-SubCell"/>
</dbReference>
<comment type="function">
    <text evidence="19">Forms serotonin (5-hydroxytryptamine/5-HT3)-activated cation-selective channel complexes, which when activated cause fast, depolarizing responses in neurons.</text>
</comment>
<keyword evidence="8 20" id="KW-0472">Membrane</keyword>
<evidence type="ECO:0000256" key="2">
    <source>
        <dbReference type="ARBA" id="ARBA00022475"/>
    </source>
</evidence>
<evidence type="ECO:0000256" key="11">
    <source>
        <dbReference type="ARBA" id="ARBA00023180"/>
    </source>
</evidence>
<dbReference type="InterPro" id="IPR036734">
    <property type="entry name" value="Neur_chan_lig-bd_sf"/>
</dbReference>
<organism evidence="22 23">
    <name type="scientific">Alosa alosa</name>
    <name type="common">allis shad</name>
    <dbReference type="NCBI Taxonomy" id="278164"/>
    <lineage>
        <taxon>Eukaryota</taxon>
        <taxon>Metazoa</taxon>
        <taxon>Chordata</taxon>
        <taxon>Craniata</taxon>
        <taxon>Vertebrata</taxon>
        <taxon>Euteleostomi</taxon>
        <taxon>Actinopterygii</taxon>
        <taxon>Neopterygii</taxon>
        <taxon>Teleostei</taxon>
        <taxon>Clupei</taxon>
        <taxon>Clupeiformes</taxon>
        <taxon>Clupeoidei</taxon>
        <taxon>Clupeidae</taxon>
        <taxon>Alosa</taxon>
    </lineage>
</organism>
<dbReference type="AlphaFoldDB" id="A0AAV6GWD2"/>
<sequence length="425" mass="48235">MHCDIPNSSADPASLALSQWLSSFLDSEAAQLRPVRDWQRSVSVKVDLSIQSVLDVDEKNERLLLYVLYIQGWVNEHLRWDPSMFGGVQQVTVPSERLWRPDVILFEIAGMEDYDRSPQVSISHDGWVEQYQPRLLESSCPLNLFHFPLDTHICNLTFISQAHTEGEVELYWGPGISGGQGDVSFSRGEWELTSLTVHTNPRRRKPNNRPSISAQVTVRRRPLLYVMMLLLPTSLLILLDLLSFLIPAYLKQRLSVTATIFTGHFIFLIAIFTLFPPFSIKLPLIEVYLFGSLGLLACSTMETAVVFQIANGKSEWFRKNIFPSLLLLSGRSHWETMIEPERGRSTGGAVDSVSTCHHGSPGPAVQLLRDLVRIRQDLLQIRREQTLLDLYREVGCSVDRGYLYLHCLVLLLGGAALLREWDKHV</sequence>
<evidence type="ECO:0000256" key="13">
    <source>
        <dbReference type="ARBA" id="ARBA00023286"/>
    </source>
</evidence>
<evidence type="ECO:0000256" key="12">
    <source>
        <dbReference type="ARBA" id="ARBA00023257"/>
    </source>
</evidence>
<dbReference type="PROSITE" id="PS00236">
    <property type="entry name" value="NEUROTR_ION_CHANNEL"/>
    <property type="match status" value="1"/>
</dbReference>
<reference evidence="22" key="1">
    <citation type="submission" date="2020-10" db="EMBL/GenBank/DDBJ databases">
        <title>Chromosome-scale genome assembly of the Allis shad, Alosa alosa.</title>
        <authorList>
            <person name="Margot Z."/>
            <person name="Christophe K."/>
            <person name="Cabau C."/>
            <person name="Louis A."/>
            <person name="Berthelot C."/>
            <person name="Parey E."/>
            <person name="Roest Crollius H."/>
            <person name="Montfort J."/>
            <person name="Robinson-Rechavi M."/>
            <person name="Bucao C."/>
            <person name="Bouchez O."/>
            <person name="Gislard M."/>
            <person name="Lluch J."/>
            <person name="Milhes M."/>
            <person name="Lampietro C."/>
            <person name="Lopez Roques C."/>
            <person name="Donnadieu C."/>
            <person name="Braasch I."/>
            <person name="Desvignes T."/>
            <person name="Postlethwait J."/>
            <person name="Bobe J."/>
            <person name="Guiguen Y."/>
        </authorList>
    </citation>
    <scope>NUCLEOTIDE SEQUENCE</scope>
    <source>
        <strain evidence="22">M-15738</strain>
        <tissue evidence="22">Blood</tissue>
    </source>
</reference>
<dbReference type="EMBL" id="JADWDJ010000007">
    <property type="protein sequence ID" value="KAG5278131.1"/>
    <property type="molecule type" value="Genomic_DNA"/>
</dbReference>
<feature type="transmembrane region" description="Helical" evidence="20">
    <location>
        <begin position="223"/>
        <end position="250"/>
    </location>
</feature>
<dbReference type="PANTHER" id="PTHR18945">
    <property type="entry name" value="NEUROTRANSMITTER GATED ION CHANNEL"/>
    <property type="match status" value="1"/>
</dbReference>
<keyword evidence="5 20" id="KW-1133">Transmembrane helix</keyword>
<evidence type="ECO:0000256" key="5">
    <source>
        <dbReference type="ARBA" id="ARBA00022989"/>
    </source>
</evidence>
<evidence type="ECO:0000256" key="1">
    <source>
        <dbReference type="ARBA" id="ARBA00022448"/>
    </source>
</evidence>
<feature type="transmembrane region" description="Helical" evidence="20">
    <location>
        <begin position="256"/>
        <end position="275"/>
    </location>
</feature>
<feature type="transmembrane region" description="Helical" evidence="20">
    <location>
        <begin position="287"/>
        <end position="310"/>
    </location>
</feature>
<evidence type="ECO:0000256" key="6">
    <source>
        <dbReference type="ARBA" id="ARBA00023018"/>
    </source>
</evidence>
<dbReference type="InterPro" id="IPR018000">
    <property type="entry name" value="Neurotransmitter_ion_chnl_CS"/>
</dbReference>
<keyword evidence="12" id="KW-0628">Postsynaptic cell membrane</keyword>
<evidence type="ECO:0000256" key="17">
    <source>
        <dbReference type="ARBA" id="ARBA00036239"/>
    </source>
</evidence>
<keyword evidence="6" id="KW-0770">Synapse</keyword>
<dbReference type="InterPro" id="IPR038050">
    <property type="entry name" value="Neuro_actylchol_rec"/>
</dbReference>
<dbReference type="InterPro" id="IPR006202">
    <property type="entry name" value="Neur_chan_lig-bd"/>
</dbReference>
<dbReference type="GO" id="GO:0005230">
    <property type="term" value="F:extracellular ligand-gated monoatomic ion channel activity"/>
    <property type="evidence" value="ECO:0007669"/>
    <property type="project" value="InterPro"/>
</dbReference>
<keyword evidence="3 20" id="KW-0812">Transmembrane</keyword>
<keyword evidence="14 20" id="KW-0407">Ion channel</keyword>
<evidence type="ECO:0000256" key="20">
    <source>
        <dbReference type="RuleBase" id="RU000687"/>
    </source>
</evidence>
<evidence type="ECO:0000256" key="9">
    <source>
        <dbReference type="ARBA" id="ARBA00023157"/>
    </source>
</evidence>
<comment type="subcellular location">
    <subcellularLocation>
        <location evidence="15">Postsynaptic cell membrane</location>
        <topology evidence="15">Multi-pass membrane protein</topology>
    </subcellularLocation>
</comment>
<comment type="similarity">
    <text evidence="20">Belongs to the ligand-gated ion channel (TC 1.A.9) family.</text>
</comment>
<dbReference type="SUPFAM" id="SSF90112">
    <property type="entry name" value="Neurotransmitter-gated ion-channel transmembrane pore"/>
    <property type="match status" value="1"/>
</dbReference>
<evidence type="ECO:0000256" key="16">
    <source>
        <dbReference type="ARBA" id="ARBA00034430"/>
    </source>
</evidence>
<evidence type="ECO:0000256" key="3">
    <source>
        <dbReference type="ARBA" id="ARBA00022692"/>
    </source>
</evidence>
<keyword evidence="23" id="KW-1185">Reference proteome</keyword>
<comment type="catalytic activity">
    <reaction evidence="16">
        <text>K(+)(in) = K(+)(out)</text>
        <dbReference type="Rhea" id="RHEA:29463"/>
        <dbReference type="ChEBI" id="CHEBI:29103"/>
    </reaction>
</comment>
<evidence type="ECO:0000256" key="15">
    <source>
        <dbReference type="ARBA" id="ARBA00034104"/>
    </source>
</evidence>
<feature type="transmembrane region" description="Helical" evidence="20">
    <location>
        <begin position="401"/>
        <end position="418"/>
    </location>
</feature>
<evidence type="ECO:0000256" key="19">
    <source>
        <dbReference type="ARBA" id="ARBA00037540"/>
    </source>
</evidence>
<evidence type="ECO:0000259" key="21">
    <source>
        <dbReference type="Pfam" id="PF02931"/>
    </source>
</evidence>
<keyword evidence="1 20" id="KW-0813">Transport</keyword>